<reference evidence="3 4" key="1">
    <citation type="journal article" date="2011" name="J. Bacteriol.">
        <title>Complete Genome Sequence of Alicyclobacillus acidocaldarius Strain Tc-4-1.</title>
        <authorList>
            <person name="Chen Y."/>
            <person name="He Y."/>
            <person name="Zhang B."/>
            <person name="Yang J."/>
            <person name="Li W."/>
            <person name="Dong Z."/>
            <person name="Hu S."/>
        </authorList>
    </citation>
    <scope>NUCLEOTIDE SEQUENCE [LARGE SCALE GENOMIC DNA]</scope>
    <source>
        <strain evidence="3 4">Tc-4-1</strain>
    </source>
</reference>
<dbReference type="STRING" id="1048834.TC41_2858"/>
<organism evidence="3 4">
    <name type="scientific">Alicyclobacillus acidocaldarius (strain Tc-4-1)</name>
    <name type="common">Bacillus acidocaldarius</name>
    <dbReference type="NCBI Taxonomy" id="1048834"/>
    <lineage>
        <taxon>Bacteria</taxon>
        <taxon>Bacillati</taxon>
        <taxon>Bacillota</taxon>
        <taxon>Bacilli</taxon>
        <taxon>Bacillales</taxon>
        <taxon>Alicyclobacillaceae</taxon>
        <taxon>Alicyclobacillus</taxon>
    </lineage>
</organism>
<dbReference type="KEGG" id="aad:TC41_2858"/>
<dbReference type="Pfam" id="PF04316">
    <property type="entry name" value="FlgM"/>
    <property type="match status" value="1"/>
</dbReference>
<evidence type="ECO:0000256" key="1">
    <source>
        <dbReference type="SAM" id="MobiDB-lite"/>
    </source>
</evidence>
<reference evidence="4" key="2">
    <citation type="submission" date="2011-06" db="EMBL/GenBank/DDBJ databases">
        <title>The complete genome sequence of Alicyclobacillus acidocaldarius sp. Tc-4-1.</title>
        <authorList>
            <person name="Chen Y."/>
            <person name="He Y."/>
            <person name="Dong Z."/>
            <person name="Hu S."/>
        </authorList>
    </citation>
    <scope>NUCLEOTIDE SEQUENCE [LARGE SCALE GENOMIC DNA]</scope>
    <source>
        <strain evidence="4">Tc-4-1</strain>
    </source>
</reference>
<dbReference type="InterPro" id="IPR031316">
    <property type="entry name" value="FlgM_C"/>
</dbReference>
<accession>F8IK43</accession>
<feature type="region of interest" description="Disordered" evidence="1">
    <location>
        <begin position="1"/>
        <end position="27"/>
    </location>
</feature>
<protein>
    <recommendedName>
        <fullName evidence="2">Anti-sigma-28 factor FlgM C-terminal domain-containing protein</fullName>
    </recommendedName>
</protein>
<dbReference type="PATRIC" id="fig|1048834.4.peg.2713"/>
<gene>
    <name evidence="3" type="ordered locus">TC41_2858</name>
</gene>
<dbReference type="eggNOG" id="COG2747">
    <property type="taxonomic scope" value="Bacteria"/>
</dbReference>
<proteinExistence type="predicted"/>
<name>F8IK43_ALIAT</name>
<feature type="compositionally biased region" description="Polar residues" evidence="1">
    <location>
        <begin position="16"/>
        <end position="27"/>
    </location>
</feature>
<evidence type="ECO:0000313" key="4">
    <source>
        <dbReference type="Proteomes" id="UP000000292"/>
    </source>
</evidence>
<dbReference type="SUPFAM" id="SSF101498">
    <property type="entry name" value="Anti-sigma factor FlgM"/>
    <property type="match status" value="1"/>
</dbReference>
<dbReference type="InterPro" id="IPR035890">
    <property type="entry name" value="Anti-sigma-28_factor_FlgM_sf"/>
</dbReference>
<dbReference type="EMBL" id="CP002902">
    <property type="protein sequence ID" value="AEJ44749.1"/>
    <property type="molecule type" value="Genomic_DNA"/>
</dbReference>
<dbReference type="HOGENOM" id="CLU_2839965_0_0_9"/>
<evidence type="ECO:0000313" key="3">
    <source>
        <dbReference type="EMBL" id="AEJ44749.1"/>
    </source>
</evidence>
<dbReference type="Proteomes" id="UP000000292">
    <property type="component" value="Chromosome"/>
</dbReference>
<evidence type="ECO:0000259" key="2">
    <source>
        <dbReference type="Pfam" id="PF04316"/>
    </source>
</evidence>
<feature type="domain" description="Anti-sigma-28 factor FlgM C-terminal" evidence="2">
    <location>
        <begin position="32"/>
        <end position="64"/>
    </location>
</feature>
<sequence length="73" mass="8115">MKGQGGLRMAIPPSSFPVSPNPANDGTFRSTVDQVKSDRLQQLQQAVHDGTYEVNLERIAQVMVERGVFNERD</sequence>
<dbReference type="AlphaFoldDB" id="F8IK43"/>